<evidence type="ECO:0000256" key="3">
    <source>
        <dbReference type="ARBA" id="ARBA00022827"/>
    </source>
</evidence>
<dbReference type="Proteomes" id="UP001201262">
    <property type="component" value="Unassembled WGS sequence"/>
</dbReference>
<dbReference type="InterPro" id="IPR050562">
    <property type="entry name" value="FAD_mOase_fung"/>
</dbReference>
<keyword evidence="2" id="KW-0285">Flavoprotein</keyword>
<feature type="transmembrane region" description="Helical" evidence="5">
    <location>
        <begin position="640"/>
        <end position="658"/>
    </location>
</feature>
<feature type="transmembrane region" description="Helical" evidence="5">
    <location>
        <begin position="568"/>
        <end position="588"/>
    </location>
</feature>
<sequence length="812" mass="91436">MASKPFKVLIVGASVAGLSLALMLEKNGIEFVVLEAYPDIAPQIGASIGLLPNGLRILDQLGCYDAVMEKAEFPVTETVFRDSRGRPFASIKDFGSVLTERHGYAMLFLDRQMLIQILYSAIQGKSKVFTSERVVTIRNKDSSVTVTTKSGKTYTGDIIIGADGIHSTVRKQMWLEANRVDPKWIDPSEENSLAATYACIFGISEGIPGIKKGSVNSVLNEHFSYIVPSGPGDKTYWFLVKNLGKTVYGTDIPRFTKEEEENLAQQHWNDYVTPTLRFSDLYKHKTNSVYTSLPEYVYKRWYFQRIMTIGDASHKFEPVTGQGGNSAIETAAALTNHLVSGLGECTSASLTTKEVESIFQKVQVQREARTQSILKDAHARQRFECLETWSLRVFARYVFPYIPKQMLWDSLYNIFCPAVSLRMLPQPKRQRSEPYFDELFRTPSSRGWIGYSVYVLYVIVATRAYRLLFVAGIKNGTWNLLHDAMRKDIFTMDIPVRRSYTQNERIDRMLQSLVTVFFAAFTSSSDEQVLQLAYFLSAILPLVAIFTVEGFRNRNKWSLLSVPSIWGLLYQLHGIGFIAPIYFLASAFSSRHAVYFSPTSRRLSTSDAAVILPAVIVGYIVPTLLSFFPIREAYSRQLIIAIWQPAPIFVVILTHIFSRLSKIAACLQNSEKCIPQNINGDIRHLDLIYQVTGIISACFHIALVLGCVVSGNNISLVQMLLPRSSFAPVANLADGLFIFFQNDYLMAAAAIFLWCWLSIWDLYRVGLSNVSWKRGLVALVAGFALIGPGATFATVWYWREHIMTGENFARRI</sequence>
<keyword evidence="3" id="KW-0274">FAD</keyword>
<keyword evidence="5" id="KW-0472">Membrane</keyword>
<dbReference type="GeneID" id="70249459"/>
<feature type="transmembrane region" description="Helical" evidence="5">
    <location>
        <begin position="775"/>
        <end position="798"/>
    </location>
</feature>
<evidence type="ECO:0000256" key="4">
    <source>
        <dbReference type="ARBA" id="ARBA00023002"/>
    </source>
</evidence>
<dbReference type="Pfam" id="PF01494">
    <property type="entry name" value="FAD_binding_3"/>
    <property type="match status" value="1"/>
</dbReference>
<dbReference type="PANTHER" id="PTHR47356:SF2">
    <property type="entry name" value="FAD-BINDING DOMAIN-CONTAINING PROTEIN-RELATED"/>
    <property type="match status" value="1"/>
</dbReference>
<dbReference type="Gene3D" id="3.50.50.60">
    <property type="entry name" value="FAD/NAD(P)-binding domain"/>
    <property type="match status" value="1"/>
</dbReference>
<evidence type="ECO:0000256" key="2">
    <source>
        <dbReference type="ARBA" id="ARBA00022630"/>
    </source>
</evidence>
<name>A0AAD4KHP5_9EURO</name>
<feature type="transmembrane region" description="Helical" evidence="5">
    <location>
        <begin position="745"/>
        <end position="763"/>
    </location>
</feature>
<keyword evidence="5" id="KW-1133">Transmembrane helix</keyword>
<feature type="transmembrane region" description="Helical" evidence="5">
    <location>
        <begin position="448"/>
        <end position="465"/>
    </location>
</feature>
<organism evidence="7 8">
    <name type="scientific">Talaromyces proteolyticus</name>
    <dbReference type="NCBI Taxonomy" id="1131652"/>
    <lineage>
        <taxon>Eukaryota</taxon>
        <taxon>Fungi</taxon>
        <taxon>Dikarya</taxon>
        <taxon>Ascomycota</taxon>
        <taxon>Pezizomycotina</taxon>
        <taxon>Eurotiomycetes</taxon>
        <taxon>Eurotiomycetidae</taxon>
        <taxon>Eurotiales</taxon>
        <taxon>Trichocomaceae</taxon>
        <taxon>Talaromyces</taxon>
        <taxon>Talaromyces sect. Bacilispori</taxon>
    </lineage>
</organism>
<evidence type="ECO:0000313" key="7">
    <source>
        <dbReference type="EMBL" id="KAH8690634.1"/>
    </source>
</evidence>
<dbReference type="AlphaFoldDB" id="A0AAD4KHP5"/>
<dbReference type="InterPro" id="IPR002938">
    <property type="entry name" value="FAD-bd"/>
</dbReference>
<protein>
    <recommendedName>
        <fullName evidence="6">FAD-binding domain-containing protein</fullName>
    </recommendedName>
</protein>
<evidence type="ECO:0000259" key="6">
    <source>
        <dbReference type="Pfam" id="PF01494"/>
    </source>
</evidence>
<feature type="transmembrane region" description="Helical" evidence="5">
    <location>
        <begin position="529"/>
        <end position="548"/>
    </location>
</feature>
<accession>A0AAD4KHP5</accession>
<dbReference type="SUPFAM" id="SSF51905">
    <property type="entry name" value="FAD/NAD(P)-binding domain"/>
    <property type="match status" value="1"/>
</dbReference>
<feature type="transmembrane region" description="Helical" evidence="5">
    <location>
        <begin position="608"/>
        <end position="628"/>
    </location>
</feature>
<evidence type="ECO:0000256" key="1">
    <source>
        <dbReference type="ARBA" id="ARBA00007992"/>
    </source>
</evidence>
<keyword evidence="4" id="KW-0560">Oxidoreductase</keyword>
<dbReference type="GO" id="GO:0071949">
    <property type="term" value="F:FAD binding"/>
    <property type="evidence" value="ECO:0007669"/>
    <property type="project" value="InterPro"/>
</dbReference>
<feature type="transmembrane region" description="Helical" evidence="5">
    <location>
        <begin position="687"/>
        <end position="708"/>
    </location>
</feature>
<proteinExistence type="inferred from homology"/>
<comment type="caution">
    <text evidence="7">The sequence shown here is derived from an EMBL/GenBank/DDBJ whole genome shotgun (WGS) entry which is preliminary data.</text>
</comment>
<reference evidence="7" key="1">
    <citation type="submission" date="2021-12" db="EMBL/GenBank/DDBJ databases">
        <title>Convergent genome expansion in fungi linked to evolution of root-endophyte symbiosis.</title>
        <authorList>
            <consortium name="DOE Joint Genome Institute"/>
            <person name="Ke Y.-H."/>
            <person name="Bonito G."/>
            <person name="Liao H.-L."/>
            <person name="Looney B."/>
            <person name="Rojas-Flechas A."/>
            <person name="Nash J."/>
            <person name="Hameed K."/>
            <person name="Schadt C."/>
            <person name="Martin F."/>
            <person name="Crous P.W."/>
            <person name="Miettinen O."/>
            <person name="Magnuson J.K."/>
            <person name="Labbe J."/>
            <person name="Jacobson D."/>
            <person name="Doktycz M.J."/>
            <person name="Veneault-Fourrey C."/>
            <person name="Kuo A."/>
            <person name="Mondo S."/>
            <person name="Calhoun S."/>
            <person name="Riley R."/>
            <person name="Ohm R."/>
            <person name="LaButti K."/>
            <person name="Andreopoulos B."/>
            <person name="Pangilinan J."/>
            <person name="Nolan M."/>
            <person name="Tritt A."/>
            <person name="Clum A."/>
            <person name="Lipzen A."/>
            <person name="Daum C."/>
            <person name="Barry K."/>
            <person name="Grigoriev I.V."/>
            <person name="Vilgalys R."/>
        </authorList>
    </citation>
    <scope>NUCLEOTIDE SEQUENCE</scope>
    <source>
        <strain evidence="7">PMI_201</strain>
    </source>
</reference>
<dbReference type="GO" id="GO:0004497">
    <property type="term" value="F:monooxygenase activity"/>
    <property type="evidence" value="ECO:0007669"/>
    <property type="project" value="InterPro"/>
</dbReference>
<evidence type="ECO:0000256" key="5">
    <source>
        <dbReference type="SAM" id="Phobius"/>
    </source>
</evidence>
<dbReference type="InterPro" id="IPR036188">
    <property type="entry name" value="FAD/NAD-bd_sf"/>
</dbReference>
<keyword evidence="8" id="KW-1185">Reference proteome</keyword>
<dbReference type="RefSeq" id="XP_046066830.1">
    <property type="nucleotide sequence ID" value="XM_046219172.1"/>
</dbReference>
<feature type="domain" description="FAD-binding" evidence="6">
    <location>
        <begin position="7"/>
        <end position="344"/>
    </location>
</feature>
<dbReference type="EMBL" id="JAJTJA010000013">
    <property type="protein sequence ID" value="KAH8690634.1"/>
    <property type="molecule type" value="Genomic_DNA"/>
</dbReference>
<dbReference type="PANTHER" id="PTHR47356">
    <property type="entry name" value="FAD-DEPENDENT MONOOXYGENASE ASQG-RELATED"/>
    <property type="match status" value="1"/>
</dbReference>
<comment type="similarity">
    <text evidence="1">Belongs to the paxM FAD-dependent monooxygenase family.</text>
</comment>
<keyword evidence="5" id="KW-0812">Transmembrane</keyword>
<dbReference type="PRINTS" id="PR00420">
    <property type="entry name" value="RNGMNOXGNASE"/>
</dbReference>
<gene>
    <name evidence="7" type="ORF">BGW36DRAFT_411451</name>
</gene>
<evidence type="ECO:0000313" key="8">
    <source>
        <dbReference type="Proteomes" id="UP001201262"/>
    </source>
</evidence>